<dbReference type="SUPFAM" id="SSF53098">
    <property type="entry name" value="Ribonuclease H-like"/>
    <property type="match status" value="1"/>
</dbReference>
<sequence>MPNTRYKVTCVLCKKVFDNDHKGKHCKAMHPEYTASTLPLLLKNQRQLLTVAVSDSLALTTKVNANFSWSEEENQDDSAPAGPSIDRDSPGITPENLTSVDSDADSDNDSDIVIKTTSEYTSWISCFGKLSHLCGNLSECQELISRVEKVDAPQPENLLGKLLDVVERVCDLSTSLLSDTHQALAGINSQEKTTEFASTKFTPINCDPGCRRRILTDEDRTCMIQQGPFQPMLKSYPRNIKIAESKQCHFSSEWYNSYPHLEYSITKDAAFCFVCQVFSSGIGNPKADEVCDAWTVDGVRAWHKMKSRGKGNAGKLSQHFASSGHKAALNAFLAFQNMSSHLALLLDKERRKVLIEEEAELQRNREAINTLLDITQTLARQGISFRGSSSEKDGNGNFRQITSLVARHSPSFKRWLDDAPRRPHRVDYLSSRSQNEFLDLLAEDVTCRVTAEINQAGMFSVIADTTPDVSHVDQLSVVARYVDAEGNPQERLVDIKVIHDKTGDGHAQGIISSLNEKCLDTADVVFQSYDYTSSMSGIYKGCQAKLKECLGKEVPYFLCLAHRVNTTVEYSCEASDTVCNMFDILQELFVFFTLSAKRYNVFHEIVKKSDVEGALELRNLSATRWSARADSI</sequence>
<evidence type="ECO:0000313" key="3">
    <source>
        <dbReference type="Proteomes" id="UP001152795"/>
    </source>
</evidence>
<gene>
    <name evidence="2" type="ORF">PACLA_8A003374</name>
</gene>
<dbReference type="PANTHER" id="PTHR45749:SF21">
    <property type="entry name" value="DUF4371 DOMAIN-CONTAINING PROTEIN"/>
    <property type="match status" value="1"/>
</dbReference>
<protein>
    <submittedName>
        <fullName evidence="2">Zinc finger MYM-type 1-like</fullName>
    </submittedName>
</protein>
<dbReference type="InterPro" id="IPR025398">
    <property type="entry name" value="DUF4371"/>
</dbReference>
<dbReference type="Proteomes" id="UP001152795">
    <property type="component" value="Unassembled WGS sequence"/>
</dbReference>
<evidence type="ECO:0000259" key="1">
    <source>
        <dbReference type="Pfam" id="PF14291"/>
    </source>
</evidence>
<dbReference type="EMBL" id="CACRXK020004635">
    <property type="protein sequence ID" value="CAB4003456.1"/>
    <property type="molecule type" value="Genomic_DNA"/>
</dbReference>
<comment type="caution">
    <text evidence="2">The sequence shown here is derived from an EMBL/GenBank/DDBJ whole genome shotgun (WGS) entry which is preliminary data.</text>
</comment>
<accession>A0A6S7HG59</accession>
<proteinExistence type="predicted"/>
<dbReference type="InterPro" id="IPR012337">
    <property type="entry name" value="RNaseH-like_sf"/>
</dbReference>
<dbReference type="Pfam" id="PF14291">
    <property type="entry name" value="DUF4371"/>
    <property type="match status" value="1"/>
</dbReference>
<feature type="domain" description="DUF4371" evidence="1">
    <location>
        <begin position="365"/>
        <end position="541"/>
    </location>
</feature>
<dbReference type="PANTHER" id="PTHR45749">
    <property type="match status" value="1"/>
</dbReference>
<keyword evidence="3" id="KW-1185">Reference proteome</keyword>
<dbReference type="OrthoDB" id="1730821at2759"/>
<evidence type="ECO:0000313" key="2">
    <source>
        <dbReference type="EMBL" id="CAB4003456.1"/>
    </source>
</evidence>
<dbReference type="AlphaFoldDB" id="A0A6S7HG59"/>
<name>A0A6S7HG59_PARCT</name>
<organism evidence="2 3">
    <name type="scientific">Paramuricea clavata</name>
    <name type="common">Red gorgonian</name>
    <name type="synonym">Violescent sea-whip</name>
    <dbReference type="NCBI Taxonomy" id="317549"/>
    <lineage>
        <taxon>Eukaryota</taxon>
        <taxon>Metazoa</taxon>
        <taxon>Cnidaria</taxon>
        <taxon>Anthozoa</taxon>
        <taxon>Octocorallia</taxon>
        <taxon>Malacalcyonacea</taxon>
        <taxon>Plexauridae</taxon>
        <taxon>Paramuricea</taxon>
    </lineage>
</organism>
<reference evidence="2" key="1">
    <citation type="submission" date="2020-04" db="EMBL/GenBank/DDBJ databases">
        <authorList>
            <person name="Alioto T."/>
            <person name="Alioto T."/>
            <person name="Gomez Garrido J."/>
        </authorList>
    </citation>
    <scope>NUCLEOTIDE SEQUENCE</scope>
    <source>
        <strain evidence="2">A484AB</strain>
    </source>
</reference>